<dbReference type="EMBL" id="JAQNDN010000015">
    <property type="protein sequence ID" value="MDC0671348.1"/>
    <property type="molecule type" value="Genomic_DNA"/>
</dbReference>
<dbReference type="RefSeq" id="WP_272001497.1">
    <property type="nucleotide sequence ID" value="NZ_JAQNDN010000015.1"/>
</dbReference>
<reference evidence="1 2" key="1">
    <citation type="submission" date="2022-11" db="EMBL/GenBank/DDBJ databases">
        <title>Minimal conservation of predation-associated metabolite biosynthetic gene clusters underscores biosynthetic potential of Myxococcota including descriptions for ten novel species: Archangium lansinium sp. nov., Myxococcus landrumus sp. nov., Nannocystis bai.</title>
        <authorList>
            <person name="Ahearne A."/>
            <person name="Stevens C."/>
            <person name="Dowd S."/>
        </authorList>
    </citation>
    <scope>NUCLEOTIDE SEQUENCE [LARGE SCALE GENOMIC DNA]</scope>
    <source>
        <strain evidence="1 2">NCELM</strain>
    </source>
</reference>
<sequence length="546" mass="60299">MKRGAVGWVAAIVLAMGCGPDPVAQEELEEVCGEAGPFRVLELEPDQRIAWVRSLRIADRRVFVVHRVAADDTSSIPSWSDPEVWSTGLCGESPVQLSSDIEKIFTNERWPDVLLGCKQETGEVFELDPLGVRAPHLVFAGDPAAVGCALRWSDHGLLSVVPHDDDFGALMLSPYPEDPRTQTSEPVTLLDPVRITENGSGGTGMVAGSIRTFADSVLALDGKDTLVRVDLTDRSVTTLQEEVREIDASFDGRYVMWQDMAVTHESDWATEGKVFLRDLTAGGDALLGETSLTYSLNPLGYAGGGIVQLDFPSAPMQRIFFLPGLESIPAPSDLFINTKLDDGRWLVSSRSDNFFYLYDLREGTREQLFSRPADLVWFESDALVLFETEKKCCDERDEGPLWRVPFDGEPEQLAERGNRSMRLLPDGRIIGPVGIGSDGVGRLVVIDPSTGEERRVDDRVDGRSLDTRWFEDEGLISYSVSDGERSGVYLARLSQHERSETRKAVMREGYAIDVVRGAEGERVPVTRSLTTSDERELRATLATRAE</sequence>
<dbReference type="Gene3D" id="2.120.10.30">
    <property type="entry name" value="TolB, C-terminal domain"/>
    <property type="match status" value="1"/>
</dbReference>
<comment type="caution">
    <text evidence="1">The sequence shown here is derived from an EMBL/GenBank/DDBJ whole genome shotgun (WGS) entry which is preliminary data.</text>
</comment>
<accession>A0ABT5BD35</accession>
<evidence type="ECO:0000313" key="1">
    <source>
        <dbReference type="EMBL" id="MDC0671348.1"/>
    </source>
</evidence>
<keyword evidence="2" id="KW-1185">Reference proteome</keyword>
<organism evidence="1 2">
    <name type="scientific">Nannocystis radixulma</name>
    <dbReference type="NCBI Taxonomy" id="2995305"/>
    <lineage>
        <taxon>Bacteria</taxon>
        <taxon>Pseudomonadati</taxon>
        <taxon>Myxococcota</taxon>
        <taxon>Polyangia</taxon>
        <taxon>Nannocystales</taxon>
        <taxon>Nannocystaceae</taxon>
        <taxon>Nannocystis</taxon>
    </lineage>
</organism>
<evidence type="ECO:0000313" key="2">
    <source>
        <dbReference type="Proteomes" id="UP001217838"/>
    </source>
</evidence>
<dbReference type="Proteomes" id="UP001217838">
    <property type="component" value="Unassembled WGS sequence"/>
</dbReference>
<proteinExistence type="predicted"/>
<evidence type="ECO:0008006" key="3">
    <source>
        <dbReference type="Google" id="ProtNLM"/>
    </source>
</evidence>
<dbReference type="InterPro" id="IPR011042">
    <property type="entry name" value="6-blade_b-propeller_TolB-like"/>
</dbReference>
<dbReference type="PROSITE" id="PS51257">
    <property type="entry name" value="PROKAR_LIPOPROTEIN"/>
    <property type="match status" value="1"/>
</dbReference>
<gene>
    <name evidence="1" type="ORF">POL58_26585</name>
</gene>
<protein>
    <recommendedName>
        <fullName evidence="3">Lipoprotein</fullName>
    </recommendedName>
</protein>
<dbReference type="SUPFAM" id="SSF82171">
    <property type="entry name" value="DPP6 N-terminal domain-like"/>
    <property type="match status" value="1"/>
</dbReference>
<name>A0ABT5BD35_9BACT</name>